<keyword evidence="1" id="KW-1133">Transmembrane helix</keyword>
<sequence>MFINDAWNILKTNFHLALQNNLLLAIAYLLLIPVFRGIANLNSIYSAECLEQSVTLIGILLIVPLLAPEQNAAIREVLFTKPISQWKILFTRVILSLITLIILTCTFAGIMIWNGCTFPYWNYVAGTIISELALGNIGFFTAVITHSTLTGYFISIGYFLLNFLGNISSQSIFYLFSMGTENYITKLWLTGISILFLSATFIYGRKVH</sequence>
<protein>
    <recommendedName>
        <fullName evidence="4">ABC-2 family transporter protein</fullName>
    </recommendedName>
</protein>
<feature type="transmembrane region" description="Helical" evidence="1">
    <location>
        <begin position="89"/>
        <end position="114"/>
    </location>
</feature>
<keyword evidence="1" id="KW-0812">Transmembrane</keyword>
<feature type="transmembrane region" description="Helical" evidence="1">
    <location>
        <begin position="50"/>
        <end position="68"/>
    </location>
</feature>
<feature type="transmembrane region" description="Helical" evidence="1">
    <location>
        <begin position="120"/>
        <end position="144"/>
    </location>
</feature>
<proteinExistence type="predicted"/>
<keyword evidence="1" id="KW-0472">Membrane</keyword>
<gene>
    <name evidence="2" type="ORF">IAC96_05745</name>
</gene>
<evidence type="ECO:0000313" key="2">
    <source>
        <dbReference type="EMBL" id="HIR88437.1"/>
    </source>
</evidence>
<feature type="transmembrane region" description="Helical" evidence="1">
    <location>
        <begin position="183"/>
        <end position="204"/>
    </location>
</feature>
<accession>A0A9D1EDK8</accession>
<reference evidence="2" key="2">
    <citation type="journal article" date="2021" name="PeerJ">
        <title>Extensive microbial diversity within the chicken gut microbiome revealed by metagenomics and culture.</title>
        <authorList>
            <person name="Gilroy R."/>
            <person name="Ravi A."/>
            <person name="Getino M."/>
            <person name="Pursley I."/>
            <person name="Horton D.L."/>
            <person name="Alikhan N.F."/>
            <person name="Baker D."/>
            <person name="Gharbi K."/>
            <person name="Hall N."/>
            <person name="Watson M."/>
            <person name="Adriaenssens E.M."/>
            <person name="Foster-Nyarko E."/>
            <person name="Jarju S."/>
            <person name="Secka A."/>
            <person name="Antonio M."/>
            <person name="Oren A."/>
            <person name="Chaudhuri R.R."/>
            <person name="La Ragione R."/>
            <person name="Hildebrand F."/>
            <person name="Pallen M.J."/>
        </authorList>
    </citation>
    <scope>NUCLEOTIDE SEQUENCE</scope>
    <source>
        <strain evidence="2">ChiW13-3771</strain>
    </source>
</reference>
<dbReference type="EMBL" id="DVHN01000063">
    <property type="protein sequence ID" value="HIR88437.1"/>
    <property type="molecule type" value="Genomic_DNA"/>
</dbReference>
<dbReference type="AlphaFoldDB" id="A0A9D1EDK8"/>
<comment type="caution">
    <text evidence="2">The sequence shown here is derived from an EMBL/GenBank/DDBJ whole genome shotgun (WGS) entry which is preliminary data.</text>
</comment>
<feature type="transmembrane region" description="Helical" evidence="1">
    <location>
        <begin position="21"/>
        <end position="38"/>
    </location>
</feature>
<evidence type="ECO:0000313" key="3">
    <source>
        <dbReference type="Proteomes" id="UP000824201"/>
    </source>
</evidence>
<organism evidence="2 3">
    <name type="scientific">Candidatus Fimimorpha faecalis</name>
    <dbReference type="NCBI Taxonomy" id="2840824"/>
    <lineage>
        <taxon>Bacteria</taxon>
        <taxon>Bacillati</taxon>
        <taxon>Bacillota</taxon>
        <taxon>Clostridia</taxon>
        <taxon>Eubacteriales</taxon>
        <taxon>Candidatus Fimimorpha</taxon>
    </lineage>
</organism>
<reference evidence="2" key="1">
    <citation type="submission" date="2020-10" db="EMBL/GenBank/DDBJ databases">
        <authorList>
            <person name="Gilroy R."/>
        </authorList>
    </citation>
    <scope>NUCLEOTIDE SEQUENCE</scope>
    <source>
        <strain evidence="2">ChiW13-3771</strain>
    </source>
</reference>
<name>A0A9D1EDK8_9FIRM</name>
<dbReference type="Proteomes" id="UP000824201">
    <property type="component" value="Unassembled WGS sequence"/>
</dbReference>
<feature type="transmembrane region" description="Helical" evidence="1">
    <location>
        <begin position="156"/>
        <end position="177"/>
    </location>
</feature>
<evidence type="ECO:0000256" key="1">
    <source>
        <dbReference type="SAM" id="Phobius"/>
    </source>
</evidence>
<evidence type="ECO:0008006" key="4">
    <source>
        <dbReference type="Google" id="ProtNLM"/>
    </source>
</evidence>